<evidence type="ECO:0000313" key="2">
    <source>
        <dbReference type="Proteomes" id="UP000821865"/>
    </source>
</evidence>
<organism evidence="1 2">
    <name type="scientific">Dermacentor silvarum</name>
    <name type="common">Tick</name>
    <dbReference type="NCBI Taxonomy" id="543639"/>
    <lineage>
        <taxon>Eukaryota</taxon>
        <taxon>Metazoa</taxon>
        <taxon>Ecdysozoa</taxon>
        <taxon>Arthropoda</taxon>
        <taxon>Chelicerata</taxon>
        <taxon>Arachnida</taxon>
        <taxon>Acari</taxon>
        <taxon>Parasitiformes</taxon>
        <taxon>Ixodida</taxon>
        <taxon>Ixodoidea</taxon>
        <taxon>Ixodidae</taxon>
        <taxon>Rhipicephalinae</taxon>
        <taxon>Dermacentor</taxon>
    </lineage>
</organism>
<comment type="caution">
    <text evidence="1">The sequence shown here is derived from an EMBL/GenBank/DDBJ whole genome shotgun (WGS) entry which is preliminary data.</text>
</comment>
<name>A0ACB8CA22_DERSI</name>
<accession>A0ACB8CA22</accession>
<keyword evidence="2" id="KW-1185">Reference proteome</keyword>
<reference evidence="1" key="1">
    <citation type="submission" date="2020-05" db="EMBL/GenBank/DDBJ databases">
        <title>Large-scale comparative analyses of tick genomes elucidate their genetic diversity and vector capacities.</title>
        <authorList>
            <person name="Jia N."/>
            <person name="Wang J."/>
            <person name="Shi W."/>
            <person name="Du L."/>
            <person name="Sun Y."/>
            <person name="Zhan W."/>
            <person name="Jiang J."/>
            <person name="Wang Q."/>
            <person name="Zhang B."/>
            <person name="Ji P."/>
            <person name="Sakyi L.B."/>
            <person name="Cui X."/>
            <person name="Yuan T."/>
            <person name="Jiang B."/>
            <person name="Yang W."/>
            <person name="Lam T.T.-Y."/>
            <person name="Chang Q."/>
            <person name="Ding S."/>
            <person name="Wang X."/>
            <person name="Zhu J."/>
            <person name="Ruan X."/>
            <person name="Zhao L."/>
            <person name="Wei J."/>
            <person name="Que T."/>
            <person name="Du C."/>
            <person name="Cheng J."/>
            <person name="Dai P."/>
            <person name="Han X."/>
            <person name="Huang E."/>
            <person name="Gao Y."/>
            <person name="Liu J."/>
            <person name="Shao H."/>
            <person name="Ye R."/>
            <person name="Li L."/>
            <person name="Wei W."/>
            <person name="Wang X."/>
            <person name="Wang C."/>
            <person name="Yang T."/>
            <person name="Huo Q."/>
            <person name="Li W."/>
            <person name="Guo W."/>
            <person name="Chen H."/>
            <person name="Zhou L."/>
            <person name="Ni X."/>
            <person name="Tian J."/>
            <person name="Zhou Y."/>
            <person name="Sheng Y."/>
            <person name="Liu T."/>
            <person name="Pan Y."/>
            <person name="Xia L."/>
            <person name="Li J."/>
            <person name="Zhao F."/>
            <person name="Cao W."/>
        </authorList>
    </citation>
    <scope>NUCLEOTIDE SEQUENCE</scope>
    <source>
        <strain evidence="1">Dsil-2018</strain>
    </source>
</reference>
<proteinExistence type="predicted"/>
<gene>
    <name evidence="1" type="ORF">HPB49_015791</name>
</gene>
<sequence length="211" mass="23785">MRVRFTREDDLNLLKEVFAENPFEQTSRWRTIATNVGDALVPTKTFSVRAVRERRDDLIAYFKARDEANLKNTSGAASVEPPPETAEDIFEGLYDDAPELPHCGDESELASYKNSPTVQMSVAQARRSRIRHTGTRHPGSKLATAFRARADHERRHGRPTRSATRHRGLPCRRASSSWSARALTTCAISSYKLRCNFASADVSDIIIKYCE</sequence>
<dbReference type="Proteomes" id="UP000821865">
    <property type="component" value="Chromosome 8"/>
</dbReference>
<evidence type="ECO:0000313" key="1">
    <source>
        <dbReference type="EMBL" id="KAH7937766.1"/>
    </source>
</evidence>
<dbReference type="EMBL" id="CM023477">
    <property type="protein sequence ID" value="KAH7937766.1"/>
    <property type="molecule type" value="Genomic_DNA"/>
</dbReference>
<protein>
    <submittedName>
        <fullName evidence="1">Uncharacterized protein</fullName>
    </submittedName>
</protein>